<protein>
    <recommendedName>
        <fullName evidence="3 10">Phosphate transport system permease protein PstA</fullName>
    </recommendedName>
</protein>
<organism evidence="12 13">
    <name type="scientific">Dissulfuribacter thermophilus</name>
    <dbReference type="NCBI Taxonomy" id="1156395"/>
    <lineage>
        <taxon>Bacteria</taxon>
        <taxon>Pseudomonadati</taxon>
        <taxon>Thermodesulfobacteriota</taxon>
        <taxon>Dissulfuribacteria</taxon>
        <taxon>Dissulfuribacterales</taxon>
        <taxon>Dissulfuribacteraceae</taxon>
        <taxon>Dissulfuribacter</taxon>
    </lineage>
</organism>
<dbReference type="OrthoDB" id="9807065at2"/>
<evidence type="ECO:0000256" key="2">
    <source>
        <dbReference type="ARBA" id="ARBA00007069"/>
    </source>
</evidence>
<keyword evidence="4" id="KW-0813">Transport</keyword>
<dbReference type="GO" id="GO:0005886">
    <property type="term" value="C:plasma membrane"/>
    <property type="evidence" value="ECO:0007669"/>
    <property type="project" value="UniProtKB-SubCell"/>
</dbReference>
<evidence type="ECO:0000256" key="1">
    <source>
        <dbReference type="ARBA" id="ARBA00004651"/>
    </source>
</evidence>
<keyword evidence="9 10" id="KW-0472">Membrane</keyword>
<dbReference type="CDD" id="cd06261">
    <property type="entry name" value="TM_PBP2"/>
    <property type="match status" value="1"/>
</dbReference>
<keyword evidence="8 10" id="KW-1133">Transmembrane helix</keyword>
<dbReference type="RefSeq" id="WP_067619011.1">
    <property type="nucleotide sequence ID" value="NZ_MAGO01000008.1"/>
</dbReference>
<comment type="subcellular location">
    <subcellularLocation>
        <location evidence="1 10">Cell membrane</location>
        <topology evidence="1 10">Multi-pass membrane protein</topology>
    </subcellularLocation>
</comment>
<evidence type="ECO:0000259" key="11">
    <source>
        <dbReference type="PROSITE" id="PS50928"/>
    </source>
</evidence>
<reference evidence="12 13" key="1">
    <citation type="submission" date="2016-06" db="EMBL/GenBank/DDBJ databases">
        <title>Respiratory ammonification of nitrate coupled to the oxidation of elemental sulfur in deep-sea autotrophic thermophilic bacteria.</title>
        <authorList>
            <person name="Slobodkina G.B."/>
            <person name="Mardanov A.V."/>
            <person name="Ravin N.V."/>
            <person name="Frolova A.A."/>
            <person name="Viryasiv M.B."/>
            <person name="Chernyh N.A."/>
            <person name="Bonch-Osmolovskaya E.A."/>
            <person name="Slobodkin A.I."/>
        </authorList>
    </citation>
    <scope>NUCLEOTIDE SEQUENCE [LARGE SCALE GENOMIC DNA]</scope>
    <source>
        <strain evidence="12 13">S69</strain>
    </source>
</reference>
<dbReference type="PATRIC" id="fig|1156395.6.peg.1736"/>
<dbReference type="PANTHER" id="PTHR42922:SF1">
    <property type="entry name" value="PHOSPHATE TRANSPORT SYSTEM PERMEASE PROTEIN PSTA"/>
    <property type="match status" value="1"/>
</dbReference>
<comment type="caution">
    <text evidence="10">Lacks conserved residue(s) required for the propagation of feature annotation.</text>
</comment>
<keyword evidence="7 10" id="KW-0812">Transmembrane</keyword>
<evidence type="ECO:0000313" key="13">
    <source>
        <dbReference type="Proteomes" id="UP000093080"/>
    </source>
</evidence>
<dbReference type="InterPro" id="IPR000515">
    <property type="entry name" value="MetI-like"/>
</dbReference>
<evidence type="ECO:0000256" key="8">
    <source>
        <dbReference type="ARBA" id="ARBA00022989"/>
    </source>
</evidence>
<sequence>MTLRSRSLRKFVNLVALICASVSALIGIFFLVWILWEITGKGISSVNWEFFSELPTPPGEPGGGLANAIVGSIIITLLAMVLGVPIGILAGTYLSEFGHGRFADLIRFITNTFVSAPSIVVGVFVYSIMVVPMKSFSGLAGGVSLGIIMLPVITRTTEEILRLVPVGLREAALALGTPYWKMVVSIVYRAAKTGMITGVILAVARVSGETAPLLFTALNSPYWPSGLTEPMANLTVTIFNYAMSPYEDWQAKAWGGAFLITAAILAINILSRLFAQRGSKK</sequence>
<dbReference type="GO" id="GO:0005315">
    <property type="term" value="F:phosphate transmembrane transporter activity"/>
    <property type="evidence" value="ECO:0007669"/>
    <property type="project" value="InterPro"/>
</dbReference>
<dbReference type="PANTHER" id="PTHR42922">
    <property type="entry name" value="PHOSPHATE TRANSPORT SYSTEM PERMEASE PROTEIN PSTA"/>
    <property type="match status" value="1"/>
</dbReference>
<gene>
    <name evidence="12" type="ORF">DBT_1720</name>
</gene>
<dbReference type="EMBL" id="MAGO01000008">
    <property type="protein sequence ID" value="OCC14925.1"/>
    <property type="molecule type" value="Genomic_DNA"/>
</dbReference>
<dbReference type="InterPro" id="IPR035906">
    <property type="entry name" value="MetI-like_sf"/>
</dbReference>
<dbReference type="InterPro" id="IPR051408">
    <property type="entry name" value="Phosphate_transprt_permease"/>
</dbReference>
<evidence type="ECO:0000256" key="9">
    <source>
        <dbReference type="ARBA" id="ARBA00023136"/>
    </source>
</evidence>
<dbReference type="Gene3D" id="1.10.3720.10">
    <property type="entry name" value="MetI-like"/>
    <property type="match status" value="1"/>
</dbReference>
<evidence type="ECO:0000313" key="12">
    <source>
        <dbReference type="EMBL" id="OCC14925.1"/>
    </source>
</evidence>
<dbReference type="GO" id="GO:0035435">
    <property type="term" value="P:phosphate ion transmembrane transport"/>
    <property type="evidence" value="ECO:0007669"/>
    <property type="project" value="InterPro"/>
</dbReference>
<feature type="domain" description="ABC transmembrane type-1" evidence="11">
    <location>
        <begin position="69"/>
        <end position="271"/>
    </location>
</feature>
<dbReference type="AlphaFoldDB" id="A0A1B9F529"/>
<keyword evidence="6" id="KW-0592">Phosphate transport</keyword>
<name>A0A1B9F529_9BACT</name>
<evidence type="ECO:0000256" key="3">
    <source>
        <dbReference type="ARBA" id="ARBA00016864"/>
    </source>
</evidence>
<dbReference type="InterPro" id="IPR005672">
    <property type="entry name" value="Phosphate_PstA"/>
</dbReference>
<dbReference type="Pfam" id="PF00528">
    <property type="entry name" value="BPD_transp_1"/>
    <property type="match status" value="1"/>
</dbReference>
<comment type="similarity">
    <text evidence="2 10">Belongs to the binding-protein-dependent transport system permease family. CysTW subfamily.</text>
</comment>
<evidence type="ECO:0000256" key="7">
    <source>
        <dbReference type="ARBA" id="ARBA00022692"/>
    </source>
</evidence>
<feature type="transmembrane region" description="Helical" evidence="10">
    <location>
        <begin position="135"/>
        <end position="153"/>
    </location>
</feature>
<evidence type="ECO:0000256" key="10">
    <source>
        <dbReference type="RuleBase" id="RU363043"/>
    </source>
</evidence>
<evidence type="ECO:0000256" key="5">
    <source>
        <dbReference type="ARBA" id="ARBA00022475"/>
    </source>
</evidence>
<proteinExistence type="inferred from homology"/>
<dbReference type="STRING" id="1156395.DBT_1720"/>
<feature type="transmembrane region" description="Helical" evidence="10">
    <location>
        <begin position="253"/>
        <end position="275"/>
    </location>
</feature>
<comment type="caution">
    <text evidence="12">The sequence shown here is derived from an EMBL/GenBank/DDBJ whole genome shotgun (WGS) entry which is preliminary data.</text>
</comment>
<feature type="transmembrane region" description="Helical" evidence="10">
    <location>
        <begin position="12"/>
        <end position="36"/>
    </location>
</feature>
<dbReference type="Proteomes" id="UP000093080">
    <property type="component" value="Unassembled WGS sequence"/>
</dbReference>
<feature type="transmembrane region" description="Helical" evidence="10">
    <location>
        <begin position="68"/>
        <end position="93"/>
    </location>
</feature>
<feature type="transmembrane region" description="Helical" evidence="10">
    <location>
        <begin position="105"/>
        <end position="129"/>
    </location>
</feature>
<keyword evidence="5 10" id="KW-1003">Cell membrane</keyword>
<dbReference type="PROSITE" id="PS50928">
    <property type="entry name" value="ABC_TM1"/>
    <property type="match status" value="1"/>
</dbReference>
<keyword evidence="13" id="KW-1185">Reference proteome</keyword>
<dbReference type="SUPFAM" id="SSF161098">
    <property type="entry name" value="MetI-like"/>
    <property type="match status" value="1"/>
</dbReference>
<evidence type="ECO:0000256" key="6">
    <source>
        <dbReference type="ARBA" id="ARBA00022592"/>
    </source>
</evidence>
<evidence type="ECO:0000256" key="4">
    <source>
        <dbReference type="ARBA" id="ARBA00022448"/>
    </source>
</evidence>
<dbReference type="NCBIfam" id="TIGR00974">
    <property type="entry name" value="3a0107s02c"/>
    <property type="match status" value="1"/>
</dbReference>
<accession>A0A1B9F529</accession>